<dbReference type="STRING" id="263852.SAMN02745116_01563"/>
<dbReference type="Gene3D" id="3.30.930.20">
    <property type="entry name" value="Protein of unknown function DUF1054"/>
    <property type="match status" value="1"/>
</dbReference>
<dbReference type="Proteomes" id="UP000190328">
    <property type="component" value="Unassembled WGS sequence"/>
</dbReference>
<keyword evidence="3" id="KW-1185">Reference proteome</keyword>
<evidence type="ECO:0000313" key="3">
    <source>
        <dbReference type="Proteomes" id="UP000190328"/>
    </source>
</evidence>
<dbReference type="Pfam" id="PF06335">
    <property type="entry name" value="DUF1054"/>
    <property type="match status" value="1"/>
</dbReference>
<dbReference type="InterPro" id="IPR053707">
    <property type="entry name" value="UPF0637_domain_sf"/>
</dbReference>
<dbReference type="InterPro" id="IPR009403">
    <property type="entry name" value="UPF0637"/>
</dbReference>
<dbReference type="HAMAP" id="MF_01851">
    <property type="entry name" value="UPF0637"/>
    <property type="match status" value="1"/>
</dbReference>
<evidence type="ECO:0000313" key="2">
    <source>
        <dbReference type="EMBL" id="SJZ83577.1"/>
    </source>
</evidence>
<dbReference type="RefSeq" id="WP_078807496.1">
    <property type="nucleotide sequence ID" value="NZ_FUXI01000017.1"/>
</dbReference>
<protein>
    <recommendedName>
        <fullName evidence="1">UPF0637 protein SAMN02745116_01563</fullName>
    </recommendedName>
</protein>
<comment type="similarity">
    <text evidence="1">Belongs to the UPF0637 family.</text>
</comment>
<dbReference type="OrthoDB" id="9812818at2"/>
<sequence>MFLEKDFQVFDIEGLDSRMTAIRANIQPVFQAFWEEFAPKIAREMNEEEFIHIAQHRRRTTYAPENTWSAISTSKRGYKAQPHFQLGIWKDYVFMYLSMIDQPKNEKEIANCLLGNIHLLKQLPSDFVYSKDHMVSDYFPIDEQLEQAILRFRDVKKGEFEIGRVILRNDSIWQNEEKAKQKMWETYQTLLPIYKIVYEKH</sequence>
<gene>
    <name evidence="2" type="ORF">SAMN02745116_01563</name>
</gene>
<dbReference type="EMBL" id="FUXI01000017">
    <property type="protein sequence ID" value="SJZ83577.1"/>
    <property type="molecule type" value="Genomic_DNA"/>
</dbReference>
<proteinExistence type="inferred from homology"/>
<organism evidence="2 3">
    <name type="scientific">Pilibacter termitis</name>
    <dbReference type="NCBI Taxonomy" id="263852"/>
    <lineage>
        <taxon>Bacteria</taxon>
        <taxon>Bacillati</taxon>
        <taxon>Bacillota</taxon>
        <taxon>Bacilli</taxon>
        <taxon>Lactobacillales</taxon>
        <taxon>Enterococcaceae</taxon>
        <taxon>Pilibacter</taxon>
    </lineage>
</organism>
<dbReference type="AlphaFoldDB" id="A0A1T4NWY9"/>
<accession>A0A1T4NWY9</accession>
<dbReference type="PIRSF" id="PIRSF021332">
    <property type="entry name" value="DUF1054"/>
    <property type="match status" value="1"/>
</dbReference>
<name>A0A1T4NWY9_9ENTE</name>
<dbReference type="SUPFAM" id="SSF142913">
    <property type="entry name" value="YktB/PF0168-like"/>
    <property type="match status" value="1"/>
</dbReference>
<evidence type="ECO:0000256" key="1">
    <source>
        <dbReference type="HAMAP-Rule" id="MF_01851"/>
    </source>
</evidence>
<reference evidence="2 3" key="1">
    <citation type="submission" date="2017-02" db="EMBL/GenBank/DDBJ databases">
        <authorList>
            <person name="Peterson S.W."/>
        </authorList>
    </citation>
    <scope>NUCLEOTIDE SEQUENCE [LARGE SCALE GENOMIC DNA]</scope>
    <source>
        <strain evidence="2 3">ATCC BAA-1030</strain>
    </source>
</reference>